<evidence type="ECO:0000256" key="3">
    <source>
        <dbReference type="ARBA" id="ARBA00022692"/>
    </source>
</evidence>
<dbReference type="PANTHER" id="PTHR42911:SF1">
    <property type="entry name" value="MODULATOR OF FTSH PROTEASE HFLC"/>
    <property type="match status" value="1"/>
</dbReference>
<feature type="region of interest" description="Disordered" evidence="7">
    <location>
        <begin position="309"/>
        <end position="350"/>
    </location>
</feature>
<organism evidence="10 11">
    <name type="scientific">Aquicoccus porphyridii</name>
    <dbReference type="NCBI Taxonomy" id="1852029"/>
    <lineage>
        <taxon>Bacteria</taxon>
        <taxon>Pseudomonadati</taxon>
        <taxon>Pseudomonadota</taxon>
        <taxon>Alphaproteobacteria</taxon>
        <taxon>Rhodobacterales</taxon>
        <taxon>Paracoccaceae</taxon>
        <taxon>Aquicoccus</taxon>
    </lineage>
</organism>
<dbReference type="RefSeq" id="WP_111367906.1">
    <property type="nucleotide sequence ID" value="NZ_JASHJG010000001.1"/>
</dbReference>
<dbReference type="SMART" id="SM00244">
    <property type="entry name" value="PHB"/>
    <property type="match status" value="1"/>
</dbReference>
<evidence type="ECO:0000256" key="4">
    <source>
        <dbReference type="ARBA" id="ARBA00022989"/>
    </source>
</evidence>
<comment type="function">
    <text evidence="6">HflC and HflK could regulate a protease.</text>
</comment>
<gene>
    <name evidence="10" type="ORF">FLO80_09930</name>
</gene>
<dbReference type="InterPro" id="IPR036013">
    <property type="entry name" value="Band_7/SPFH_dom_sf"/>
</dbReference>
<protein>
    <recommendedName>
        <fullName evidence="6">Protein HflC</fullName>
    </recommendedName>
</protein>
<feature type="domain" description="Band 7" evidence="9">
    <location>
        <begin position="20"/>
        <end position="186"/>
    </location>
</feature>
<name>A0A5A9ZGD1_9RHOB</name>
<keyword evidence="4 8" id="KW-1133">Transmembrane helix</keyword>
<dbReference type="GO" id="GO:0008233">
    <property type="term" value="F:peptidase activity"/>
    <property type="evidence" value="ECO:0007669"/>
    <property type="project" value="UniProtKB-KW"/>
</dbReference>
<reference evidence="10 11" key="1">
    <citation type="submission" date="2019-07" db="EMBL/GenBank/DDBJ databases">
        <title>Aquicoccus porphyridii gen. nov., sp. nov., isolated from a small marine red alga, Porphyridium marinum.</title>
        <authorList>
            <person name="Liu L."/>
        </authorList>
    </citation>
    <scope>NUCLEOTIDE SEQUENCE [LARGE SCALE GENOMIC DNA]</scope>
    <source>
        <strain evidence="10 11">L1 8-17</strain>
    </source>
</reference>
<keyword evidence="5 8" id="KW-0472">Membrane</keyword>
<comment type="subcellular location">
    <subcellularLocation>
        <location evidence="1">Membrane</location>
        <topology evidence="1">Single-pass membrane protein</topology>
    </subcellularLocation>
</comment>
<dbReference type="GO" id="GO:0006508">
    <property type="term" value="P:proteolysis"/>
    <property type="evidence" value="ECO:0007669"/>
    <property type="project" value="UniProtKB-KW"/>
</dbReference>
<comment type="caution">
    <text evidence="10">The sequence shown here is derived from an EMBL/GenBank/DDBJ whole genome shotgun (WGS) entry which is preliminary data.</text>
</comment>
<evidence type="ECO:0000256" key="8">
    <source>
        <dbReference type="SAM" id="Phobius"/>
    </source>
</evidence>
<comment type="similarity">
    <text evidence="2 6">Belongs to the band 7/mec-2 family. HflC subfamily.</text>
</comment>
<evidence type="ECO:0000256" key="5">
    <source>
        <dbReference type="ARBA" id="ARBA00023136"/>
    </source>
</evidence>
<feature type="compositionally biased region" description="Acidic residues" evidence="7">
    <location>
        <begin position="340"/>
        <end position="350"/>
    </location>
</feature>
<keyword evidence="3 8" id="KW-0812">Transmembrane</keyword>
<evidence type="ECO:0000256" key="2">
    <source>
        <dbReference type="ARBA" id="ARBA00007862"/>
    </source>
</evidence>
<keyword evidence="10" id="KW-0645">Protease</keyword>
<keyword evidence="10" id="KW-0378">Hydrolase</keyword>
<dbReference type="AlphaFoldDB" id="A0A5A9ZGD1"/>
<keyword evidence="11" id="KW-1185">Reference proteome</keyword>
<dbReference type="Gene3D" id="3.30.479.30">
    <property type="entry name" value="Band 7 domain"/>
    <property type="match status" value="1"/>
</dbReference>
<dbReference type="PANTHER" id="PTHR42911">
    <property type="entry name" value="MODULATOR OF FTSH PROTEASE HFLC"/>
    <property type="match status" value="1"/>
</dbReference>
<evidence type="ECO:0000256" key="1">
    <source>
        <dbReference type="ARBA" id="ARBA00004167"/>
    </source>
</evidence>
<feature type="transmembrane region" description="Helical" evidence="8">
    <location>
        <begin position="6"/>
        <end position="25"/>
    </location>
</feature>
<dbReference type="PIRSF" id="PIRSF005651">
    <property type="entry name" value="HflC"/>
    <property type="match status" value="1"/>
</dbReference>
<evidence type="ECO:0000256" key="6">
    <source>
        <dbReference type="PIRNR" id="PIRNR005651"/>
    </source>
</evidence>
<dbReference type="InterPro" id="IPR001107">
    <property type="entry name" value="Band_7"/>
</dbReference>
<evidence type="ECO:0000313" key="11">
    <source>
        <dbReference type="Proteomes" id="UP000325291"/>
    </source>
</evidence>
<evidence type="ECO:0000313" key="10">
    <source>
        <dbReference type="EMBL" id="KAA0916042.1"/>
    </source>
</evidence>
<dbReference type="Pfam" id="PF01145">
    <property type="entry name" value="Band_7"/>
    <property type="match status" value="1"/>
</dbReference>
<dbReference type="SUPFAM" id="SSF117892">
    <property type="entry name" value="Band 7/SPFH domain"/>
    <property type="match status" value="1"/>
</dbReference>
<dbReference type="CDD" id="cd03405">
    <property type="entry name" value="SPFH_HflC"/>
    <property type="match status" value="1"/>
</dbReference>
<dbReference type="InterPro" id="IPR010200">
    <property type="entry name" value="HflC"/>
</dbReference>
<evidence type="ECO:0000256" key="7">
    <source>
        <dbReference type="SAM" id="MobiDB-lite"/>
    </source>
</evidence>
<dbReference type="EMBL" id="VINQ01000006">
    <property type="protein sequence ID" value="KAA0916042.1"/>
    <property type="molecule type" value="Genomic_DNA"/>
</dbReference>
<evidence type="ECO:0000259" key="9">
    <source>
        <dbReference type="SMART" id="SM00244"/>
    </source>
</evidence>
<proteinExistence type="inferred from homology"/>
<dbReference type="Proteomes" id="UP000325291">
    <property type="component" value="Unassembled WGS sequence"/>
</dbReference>
<sequence>MRKTTFILPILVIVGAGILSALYIVDEREKALVLQFGQIKKVVEEPGLGVKIPLIQDVVRYDARILSLDTDPIEVTPSDDRRLVVDAFTRYRIADVVQFRQAVGIGGIRAAEDRLSSILNAQIREVLGADQVTSNTILSPQRRELALRIRAQARSSAAGLGIEIVDVRLKQTNLPEQNLAATYARMRAEREREAADEVARGNEAAQRVRAAADRTVVETVSNAEREAEITRGEADAERNRIYAEAFGNNPEFFAFYRSLTALERSLNKENSTIVFSPDSGFLSQMFDAVRAEGLGKVAMGEIDIDSLREMAPKSEISPDLPEEERQRLEEDAINSGTNESEADDGSDASN</sequence>
<dbReference type="GO" id="GO:0016020">
    <property type="term" value="C:membrane"/>
    <property type="evidence" value="ECO:0007669"/>
    <property type="project" value="UniProtKB-SubCell"/>
</dbReference>
<accession>A0A5A9ZGD1</accession>